<dbReference type="SUPFAM" id="SSF50939">
    <property type="entry name" value="Sialidases"/>
    <property type="match status" value="1"/>
</dbReference>
<gene>
    <name evidence="3" type="ORF">FJZ00_03700</name>
</gene>
<feature type="region of interest" description="Disordered" evidence="1">
    <location>
        <begin position="30"/>
        <end position="55"/>
    </location>
</feature>
<dbReference type="EMBL" id="VGJX01000158">
    <property type="protein sequence ID" value="MBM3274231.1"/>
    <property type="molecule type" value="Genomic_DNA"/>
</dbReference>
<name>A0A937X600_9BACT</name>
<keyword evidence="2" id="KW-0732">Signal</keyword>
<dbReference type="Proteomes" id="UP000703893">
    <property type="component" value="Unassembled WGS sequence"/>
</dbReference>
<comment type="caution">
    <text evidence="3">The sequence shown here is derived from an EMBL/GenBank/DDBJ whole genome shotgun (WGS) entry which is preliminary data.</text>
</comment>
<dbReference type="PANTHER" id="PTHR47199">
    <property type="entry name" value="PHOTOSYSTEM II STABILITY/ASSEMBLY FACTOR HCF136, CHLOROPLASTIC"/>
    <property type="match status" value="1"/>
</dbReference>
<feature type="chain" id="PRO_5038128544" description="Photosynthesis system II assembly factor Ycf48/Hcf136-like domain-containing protein" evidence="2">
    <location>
        <begin position="22"/>
        <end position="352"/>
    </location>
</feature>
<evidence type="ECO:0000256" key="2">
    <source>
        <dbReference type="SAM" id="SignalP"/>
    </source>
</evidence>
<dbReference type="InterPro" id="IPR015943">
    <property type="entry name" value="WD40/YVTN_repeat-like_dom_sf"/>
</dbReference>
<dbReference type="PROSITE" id="PS51257">
    <property type="entry name" value="PROKAR_LIPOPROTEIN"/>
    <property type="match status" value="1"/>
</dbReference>
<evidence type="ECO:0000256" key="1">
    <source>
        <dbReference type="SAM" id="MobiDB-lite"/>
    </source>
</evidence>
<feature type="compositionally biased region" description="Basic and acidic residues" evidence="1">
    <location>
        <begin position="38"/>
        <end position="47"/>
    </location>
</feature>
<proteinExistence type="predicted"/>
<reference evidence="3 4" key="1">
    <citation type="submission" date="2019-03" db="EMBL/GenBank/DDBJ databases">
        <title>Lake Tanganyika Metagenome-Assembled Genomes (MAGs).</title>
        <authorList>
            <person name="Tran P."/>
        </authorList>
    </citation>
    <scope>NUCLEOTIDE SEQUENCE [LARGE SCALE GENOMIC DNA]</scope>
    <source>
        <strain evidence="3">K_DeepCast_65m_m2_236</strain>
    </source>
</reference>
<feature type="signal peptide" evidence="2">
    <location>
        <begin position="1"/>
        <end position="21"/>
    </location>
</feature>
<evidence type="ECO:0000313" key="4">
    <source>
        <dbReference type="Proteomes" id="UP000703893"/>
    </source>
</evidence>
<evidence type="ECO:0008006" key="5">
    <source>
        <dbReference type="Google" id="ProtNLM"/>
    </source>
</evidence>
<dbReference type="Gene3D" id="2.130.10.10">
    <property type="entry name" value="YVTN repeat-like/Quinoprotein amine dehydrogenase"/>
    <property type="match status" value="2"/>
</dbReference>
<evidence type="ECO:0000313" key="3">
    <source>
        <dbReference type="EMBL" id="MBM3274231.1"/>
    </source>
</evidence>
<accession>A0A937X600</accession>
<dbReference type="PANTHER" id="PTHR47199:SF2">
    <property type="entry name" value="PHOTOSYSTEM II STABILITY_ASSEMBLY FACTOR HCF136, CHLOROPLASTIC"/>
    <property type="match status" value="1"/>
</dbReference>
<dbReference type="InterPro" id="IPR036278">
    <property type="entry name" value="Sialidase_sf"/>
</dbReference>
<protein>
    <recommendedName>
        <fullName evidence="5">Photosynthesis system II assembly factor Ycf48/Hcf136-like domain-containing protein</fullName>
    </recommendedName>
</protein>
<dbReference type="AlphaFoldDB" id="A0A937X600"/>
<organism evidence="3 4">
    <name type="scientific">Candidatus Tanganyikabacteria bacterium</name>
    <dbReference type="NCBI Taxonomy" id="2961651"/>
    <lineage>
        <taxon>Bacteria</taxon>
        <taxon>Bacillati</taxon>
        <taxon>Candidatus Sericytochromatia</taxon>
        <taxon>Candidatus Tanganyikabacteria</taxon>
    </lineage>
</organism>
<sequence length="352" mass="38379">MKNALFAPILAAIFLSGCVIAATPITHTGRSMPGSAWNDRDDDREPRPSGVYPSGLRPRPATWGLVAPGVSFNAVHFVDFNSGWVVGGLDHETKKAAIRHTRNAGSTWAIQDKGVNDLRAVDFLSPNIGYVGGDNGVIFRTENAGGSWKLLDTGTSEPIVDIDFGNLTDGYFLTRNAGLFQTTDAGATWIKRNAIPDARDLDYLPNGIVYVSAGSGFYRFESGVLTKLEFPSDKPGDFAFVDPARRLGWATGAYGVLYKTDDAGLSWEQVRRLTTPDEYVARYNANALAFATATTGMLLTERSAYLTLDGGDTWERADSRLTFIKCGKHFQLFDESHGWAFGDGTSLYRYGN</sequence>